<dbReference type="AlphaFoldDB" id="A0AAP5EAV7"/>
<dbReference type="RefSeq" id="WP_095362412.1">
    <property type="nucleotide sequence ID" value="NZ_JAUTAS010000001.1"/>
</dbReference>
<name>A0AAP5EAV7_9GAMM</name>
<comment type="caution">
    <text evidence="1">The sequence shown here is derived from an EMBL/GenBank/DDBJ whole genome shotgun (WGS) entry which is preliminary data.</text>
</comment>
<gene>
    <name evidence="1" type="ORF">QE424_003623</name>
</gene>
<sequence>MNTSVAAIDKALLTEARPRPQPDVSGATHGWRVREYEDGGVDHVEVRDGTGRVQLVIAYAAGVFWALHVGFPTARVSLPNWRLKLPEGARCTEVYVGARFSLTRFSKGEEAVWCIHPA</sequence>
<proteinExistence type="predicted"/>
<dbReference type="EMBL" id="JAUTAS010000001">
    <property type="protein sequence ID" value="MDQ1110464.1"/>
    <property type="molecule type" value="Genomic_DNA"/>
</dbReference>
<organism evidence="1 2">
    <name type="scientific">Stenotrophomonas rhizophila</name>
    <dbReference type="NCBI Taxonomy" id="216778"/>
    <lineage>
        <taxon>Bacteria</taxon>
        <taxon>Pseudomonadati</taxon>
        <taxon>Pseudomonadota</taxon>
        <taxon>Gammaproteobacteria</taxon>
        <taxon>Lysobacterales</taxon>
        <taxon>Lysobacteraceae</taxon>
        <taxon>Stenotrophomonas</taxon>
    </lineage>
</organism>
<evidence type="ECO:0000313" key="2">
    <source>
        <dbReference type="Proteomes" id="UP001226084"/>
    </source>
</evidence>
<accession>A0AAP5EAV7</accession>
<evidence type="ECO:0000313" key="1">
    <source>
        <dbReference type="EMBL" id="MDQ1110464.1"/>
    </source>
</evidence>
<dbReference type="Proteomes" id="UP001226084">
    <property type="component" value="Unassembled WGS sequence"/>
</dbReference>
<protein>
    <submittedName>
        <fullName evidence="1">Uncharacterized protein</fullName>
    </submittedName>
</protein>
<reference evidence="1" key="1">
    <citation type="submission" date="2023-07" db="EMBL/GenBank/DDBJ databases">
        <title>Functional and genomic diversity of the sorghum phyllosphere microbiome.</title>
        <authorList>
            <person name="Shade A."/>
        </authorList>
    </citation>
    <scope>NUCLEOTIDE SEQUENCE</scope>
    <source>
        <strain evidence="1">SORGH_AS_0457</strain>
    </source>
</reference>